<dbReference type="AlphaFoldDB" id="A0A1F5UZW0"/>
<dbReference type="Pfam" id="PF02609">
    <property type="entry name" value="Exonuc_VII_S"/>
    <property type="match status" value="1"/>
</dbReference>
<organism evidence="7 8">
    <name type="scientific">Fraserbacteria sp. (strain RBG_16_55_9)</name>
    <dbReference type="NCBI Taxonomy" id="1817864"/>
    <lineage>
        <taxon>Bacteria</taxon>
        <taxon>Candidatus Fraseribacteriota</taxon>
    </lineage>
</organism>
<accession>A0A1F5UZW0</accession>
<keyword evidence="2 6" id="KW-0963">Cytoplasm</keyword>
<comment type="caution">
    <text evidence="7">The sequence shown here is derived from an EMBL/GenBank/DDBJ whole genome shotgun (WGS) entry which is preliminary data.</text>
</comment>
<dbReference type="InterPro" id="IPR003761">
    <property type="entry name" value="Exonuc_VII_S"/>
</dbReference>
<evidence type="ECO:0000256" key="3">
    <source>
        <dbReference type="ARBA" id="ARBA00022722"/>
    </source>
</evidence>
<comment type="similarity">
    <text evidence="1 6">Belongs to the XseB family.</text>
</comment>
<evidence type="ECO:0000313" key="8">
    <source>
        <dbReference type="Proteomes" id="UP000179157"/>
    </source>
</evidence>
<keyword evidence="3 6" id="KW-0540">Nuclease</keyword>
<dbReference type="EC" id="3.1.11.6" evidence="6"/>
<name>A0A1F5UZW0_FRAXR</name>
<comment type="catalytic activity">
    <reaction evidence="6">
        <text>Exonucleolytic cleavage in either 5'- to 3'- or 3'- to 5'-direction to yield nucleoside 5'-phosphates.</text>
        <dbReference type="EC" id="3.1.11.6"/>
    </reaction>
</comment>
<dbReference type="PANTHER" id="PTHR34137">
    <property type="entry name" value="EXODEOXYRIBONUCLEASE 7 SMALL SUBUNIT"/>
    <property type="match status" value="1"/>
</dbReference>
<dbReference type="STRING" id="1817864.A2Z21_06290"/>
<reference evidence="7 8" key="1">
    <citation type="journal article" date="2016" name="Nat. Commun.">
        <title>Thousands of microbial genomes shed light on interconnected biogeochemical processes in an aquifer system.</title>
        <authorList>
            <person name="Anantharaman K."/>
            <person name="Brown C.T."/>
            <person name="Hug L.A."/>
            <person name="Sharon I."/>
            <person name="Castelle C.J."/>
            <person name="Probst A.J."/>
            <person name="Thomas B.C."/>
            <person name="Singh A."/>
            <person name="Wilkins M.J."/>
            <person name="Karaoz U."/>
            <person name="Brodie E.L."/>
            <person name="Williams K.H."/>
            <person name="Hubbard S.S."/>
            <person name="Banfield J.F."/>
        </authorList>
    </citation>
    <scope>NUCLEOTIDE SEQUENCE [LARGE SCALE GENOMIC DNA]</scope>
    <source>
        <strain evidence="8">RBG_16_55_9</strain>
    </source>
</reference>
<dbReference type="PANTHER" id="PTHR34137:SF1">
    <property type="entry name" value="EXODEOXYRIBONUCLEASE 7 SMALL SUBUNIT"/>
    <property type="match status" value="1"/>
</dbReference>
<keyword evidence="4 6" id="KW-0378">Hydrolase</keyword>
<comment type="subunit">
    <text evidence="6">Heterooligomer composed of large and small subunits.</text>
</comment>
<sequence length="74" mass="8521">MPEKEQSVEKALARLEQIVKSLEGDDVSLEESLKLFEEGVRLADTLKKRLEEGELRVKKVLESTEGFRLDDFEI</sequence>
<dbReference type="PIRSF" id="PIRSF006488">
    <property type="entry name" value="Exonuc_VII_S"/>
    <property type="match status" value="1"/>
</dbReference>
<evidence type="ECO:0000256" key="2">
    <source>
        <dbReference type="ARBA" id="ARBA00022490"/>
    </source>
</evidence>
<dbReference type="SUPFAM" id="SSF116842">
    <property type="entry name" value="XseB-like"/>
    <property type="match status" value="1"/>
</dbReference>
<evidence type="ECO:0000313" key="7">
    <source>
        <dbReference type="EMBL" id="OGF56696.1"/>
    </source>
</evidence>
<dbReference type="GO" id="GO:0008855">
    <property type="term" value="F:exodeoxyribonuclease VII activity"/>
    <property type="evidence" value="ECO:0007669"/>
    <property type="project" value="UniProtKB-UniRule"/>
</dbReference>
<dbReference type="EMBL" id="MFGX01000028">
    <property type="protein sequence ID" value="OGF56696.1"/>
    <property type="molecule type" value="Genomic_DNA"/>
</dbReference>
<evidence type="ECO:0000256" key="6">
    <source>
        <dbReference type="HAMAP-Rule" id="MF_00337"/>
    </source>
</evidence>
<dbReference type="Proteomes" id="UP000179157">
    <property type="component" value="Unassembled WGS sequence"/>
</dbReference>
<evidence type="ECO:0000256" key="1">
    <source>
        <dbReference type="ARBA" id="ARBA00009998"/>
    </source>
</evidence>
<gene>
    <name evidence="6" type="primary">xseB</name>
    <name evidence="7" type="ORF">A2Z21_06290</name>
</gene>
<dbReference type="GO" id="GO:0005829">
    <property type="term" value="C:cytosol"/>
    <property type="evidence" value="ECO:0007669"/>
    <property type="project" value="TreeGrafter"/>
</dbReference>
<proteinExistence type="inferred from homology"/>
<comment type="subcellular location">
    <subcellularLocation>
        <location evidence="6">Cytoplasm</location>
    </subcellularLocation>
</comment>
<dbReference type="HAMAP" id="MF_00337">
    <property type="entry name" value="Exonuc_7_S"/>
    <property type="match status" value="1"/>
</dbReference>
<comment type="function">
    <text evidence="6">Bidirectionally degrades single-stranded DNA into large acid-insoluble oligonucleotides, which are then degraded further into small acid-soluble oligonucleotides.</text>
</comment>
<protein>
    <recommendedName>
        <fullName evidence="6">Exodeoxyribonuclease 7 small subunit</fullName>
        <ecNumber evidence="6">3.1.11.6</ecNumber>
    </recommendedName>
    <alternativeName>
        <fullName evidence="6">Exodeoxyribonuclease VII small subunit</fullName>
        <shortName evidence="6">Exonuclease VII small subunit</shortName>
    </alternativeName>
</protein>
<evidence type="ECO:0000256" key="5">
    <source>
        <dbReference type="ARBA" id="ARBA00022839"/>
    </source>
</evidence>
<dbReference type="NCBIfam" id="TIGR01280">
    <property type="entry name" value="xseB"/>
    <property type="match status" value="1"/>
</dbReference>
<dbReference type="InterPro" id="IPR037004">
    <property type="entry name" value="Exonuc_VII_ssu_sf"/>
</dbReference>
<dbReference type="GO" id="GO:0006308">
    <property type="term" value="P:DNA catabolic process"/>
    <property type="evidence" value="ECO:0007669"/>
    <property type="project" value="UniProtKB-UniRule"/>
</dbReference>
<dbReference type="GO" id="GO:0009318">
    <property type="term" value="C:exodeoxyribonuclease VII complex"/>
    <property type="evidence" value="ECO:0007669"/>
    <property type="project" value="UniProtKB-UniRule"/>
</dbReference>
<evidence type="ECO:0000256" key="4">
    <source>
        <dbReference type="ARBA" id="ARBA00022801"/>
    </source>
</evidence>
<dbReference type="Gene3D" id="1.10.287.1040">
    <property type="entry name" value="Exonuclease VII, small subunit"/>
    <property type="match status" value="1"/>
</dbReference>
<keyword evidence="5 6" id="KW-0269">Exonuclease</keyword>